<feature type="domain" description="DUF5977" evidence="2">
    <location>
        <begin position="1189"/>
        <end position="1253"/>
    </location>
</feature>
<evidence type="ECO:0000259" key="2">
    <source>
        <dbReference type="Pfam" id="PF19404"/>
    </source>
</evidence>
<dbReference type="Proteomes" id="UP000198869">
    <property type="component" value="Unassembled WGS sequence"/>
</dbReference>
<dbReference type="OrthoDB" id="9814627at2"/>
<name>A0A1G8GX54_9FLAO</name>
<feature type="chain" id="PRO_5011552002" description="DUF5977 domain-containing protein" evidence="1">
    <location>
        <begin position="26"/>
        <end position="1361"/>
    </location>
</feature>
<dbReference type="RefSeq" id="WP_089856209.1">
    <property type="nucleotide sequence ID" value="NZ_FNDW01000003.1"/>
</dbReference>
<dbReference type="Pfam" id="PF19404">
    <property type="entry name" value="DUF5977"/>
    <property type="match status" value="1"/>
</dbReference>
<dbReference type="InterPro" id="IPR046020">
    <property type="entry name" value="DUF5977"/>
</dbReference>
<feature type="signal peptide" evidence="1">
    <location>
        <begin position="1"/>
        <end position="25"/>
    </location>
</feature>
<proteinExistence type="predicted"/>
<organism evidence="3 4">
    <name type="scientific">Chryseobacterium taeanense</name>
    <dbReference type="NCBI Taxonomy" id="311334"/>
    <lineage>
        <taxon>Bacteria</taxon>
        <taxon>Pseudomonadati</taxon>
        <taxon>Bacteroidota</taxon>
        <taxon>Flavobacteriia</taxon>
        <taxon>Flavobacteriales</taxon>
        <taxon>Weeksellaceae</taxon>
        <taxon>Chryseobacterium group</taxon>
        <taxon>Chryseobacterium</taxon>
    </lineage>
</organism>
<sequence>MKNIFKKVHFIVFLLLFINIFGQSAGPNPNKVIPISVPPSPTASSLGQYGDVPVNNYTGVPNIGLNLYTVKSGNISFPISLGYHASGIKVTQEAGWVGLGWSLDAGGIITRSVVGLDDLGDAYGYPKERDIPTTPTGHIDGSTGYTGFDLNYDYNSVASDYRDGQPDNFFFNFLGNSGKMVLDKTTGAQTTISGIPLKLNRSKFIFDKSTKKWKVINEKGWEFLFNTIEETESYTPETITQTGGTIPNSLLMTISRMDTLTFNAPKKSISSWYLDKITTPEGDEVSFEYDIDINRNTIGQVIRGELESEQYNNTEELEGFFFGYLSDGKHNHIISANMQGNSEVYLKKIIFNDGYIVFSTTERDDLRVRYSQYSQPYLKARKLSKMEVFDNSHHLIKKVILDYGYFNENTNDAFGDKKERYLRLKLKSVTESFYDKATQGFKNLPSHIFTYNTQPLPSKTSASMDYYGYYNGADNENVPAFNDLSKSMYNYNNQLFNSPYVVTTSSFAGFGNDNGGKQKFLIPEQIMNGSYYRSNDYPFLTGANRRVNPNYNQSGVLKEIKYPTGGKTVFTYETNDYDTASYDSQAYSYKDHYYFSYDDSMDPNGYDIQEFTITGTTLIKIHCNIRSYSSVISNANIQNMSAVLMDSSGQEIISFKPNQSGQFNFNTFVSFMLAPGTYRLKAANNINSDELEVALRLYYTERIPERTQLGAGLRIKKIESYGDSGNSNIITSYNYKSTDYSYGQPMNKMRNFYKEFDGEGLIAGYQLQGLDWNNGGSKILIRSSDPSTQLSSSAQGSFIGYRKVEVSKEDFNGNKLGKSIYHYENLPDTEYPYYFPGIPSKVSNNNGNLLKQEDFNSNNQLIKLIENTYDQDPSVKKVAKGGYFKTSSYKTQADTNYPYYFGGYTINAEWWRLKNSKETIYSSSGSSPVMTETSYSYDNPLHFQPTKIKVTFSDGNIKETNTYYAHEKGNQLMINRNMIGIPLENISTKKIGDSSKILSKNEIVFPASLPNSQSGNLILPLSDLSYNLQSNLMSNEVTYDLYDVKGNISQYTVKGNTPITLIWGYNKTKLIAKLENAKLTDIPQSLIDDIVNASDNDAQQSNDASESALIISLDNFRKNSSLSSYPITTYTYDPLIGLTSVSNPAGMREAYIYNFANGLKEIRENSKTGNIFKEYKYNYDSDSYSNLIFKNTLKSQSFIKNDCTSGMVSTSSYTYTVTEGQYTSNISQADADQQAQDDINANGQNMANTNGTCYYPYCEFNAQSSSSYVMVQYAPFQKVNNVVNAELHFMVTSNQGLNWSGGVLLGYIPSLCWPTATFTKTSGNWQVTIYQGSGQTLLRWTGSGNPSTGTPYNITFNYNVN</sequence>
<protein>
    <recommendedName>
        <fullName evidence="2">DUF5977 domain-containing protein</fullName>
    </recommendedName>
</protein>
<reference evidence="4" key="1">
    <citation type="submission" date="2016-10" db="EMBL/GenBank/DDBJ databases">
        <authorList>
            <person name="Varghese N."/>
            <person name="Submissions S."/>
        </authorList>
    </citation>
    <scope>NUCLEOTIDE SEQUENCE [LARGE SCALE GENOMIC DNA]</scope>
    <source>
        <strain evidence="4">DSM 17071</strain>
    </source>
</reference>
<dbReference type="EMBL" id="FNDW01000003">
    <property type="protein sequence ID" value="SDH98964.1"/>
    <property type="molecule type" value="Genomic_DNA"/>
</dbReference>
<accession>A0A1G8GX54</accession>
<keyword evidence="4" id="KW-1185">Reference proteome</keyword>
<gene>
    <name evidence="3" type="ORF">SAMN05421846_103147</name>
</gene>
<evidence type="ECO:0000313" key="4">
    <source>
        <dbReference type="Proteomes" id="UP000198869"/>
    </source>
</evidence>
<keyword evidence="1" id="KW-0732">Signal</keyword>
<evidence type="ECO:0000256" key="1">
    <source>
        <dbReference type="SAM" id="SignalP"/>
    </source>
</evidence>
<dbReference type="STRING" id="311334.SAMN05421846_103147"/>
<evidence type="ECO:0000313" key="3">
    <source>
        <dbReference type="EMBL" id="SDH98964.1"/>
    </source>
</evidence>